<dbReference type="RefSeq" id="XP_034382736.1">
    <property type="nucleotide sequence ID" value="XM_034526845.1"/>
</dbReference>
<dbReference type="Pfam" id="PF05824">
    <property type="entry name" value="Pro-MCH"/>
    <property type="match status" value="1"/>
</dbReference>
<dbReference type="PANTHER" id="PTHR12091:SF2">
    <property type="entry name" value="PRO-MCH PRECURSOR"/>
    <property type="match status" value="1"/>
</dbReference>
<dbReference type="Proteomes" id="UP000694565">
    <property type="component" value="Unplaced"/>
</dbReference>
<reference evidence="2" key="1">
    <citation type="submission" date="2025-08" db="UniProtKB">
        <authorList>
            <consortium name="Ensembl"/>
        </authorList>
    </citation>
    <scope>IDENTIFICATION</scope>
</reference>
<evidence type="ECO:0000313" key="2">
    <source>
        <dbReference type="Ensembl" id="ENSCLMP00005039915.1"/>
    </source>
</evidence>
<dbReference type="KEGG" id="clum:117726525"/>
<keyword evidence="3" id="KW-1185">Reference proteome</keyword>
<dbReference type="GeneTree" id="ENSGT00940000168896"/>
<gene>
    <name evidence="2" type="primary">pmch</name>
</gene>
<sequence>MTSVSSVLCTLVLLSELSSRSVAVAMPASKGEDGVREQDGFFLGAGPLIEPLAYGQNLVLDTDARDEGESPKLIVVSDMRLNGRVRGLNPAFSRSLPLLMDQSLSFAPAVHGLKVERRNADINMLRCMIGRVYRPCWNE</sequence>
<dbReference type="GO" id="GO:0045202">
    <property type="term" value="C:synapse"/>
    <property type="evidence" value="ECO:0007669"/>
    <property type="project" value="GOC"/>
</dbReference>
<dbReference type="GO" id="GO:0007268">
    <property type="term" value="P:chemical synaptic transmission"/>
    <property type="evidence" value="ECO:0007669"/>
    <property type="project" value="InterPro"/>
</dbReference>
<feature type="chain" id="PRO_5034528953" description="Melanin-concentrating hormone" evidence="1">
    <location>
        <begin position="24"/>
        <end position="139"/>
    </location>
</feature>
<dbReference type="OrthoDB" id="8639774at2759"/>
<name>A0A8C3AEC1_CYCLU</name>
<feature type="signal peptide" evidence="1">
    <location>
        <begin position="1"/>
        <end position="23"/>
    </location>
</feature>
<dbReference type="InterPro" id="IPR005456">
    <property type="entry name" value="Prepro-melanin_conc_hormone"/>
</dbReference>
<accession>A0A8C3AEC1</accession>
<protein>
    <recommendedName>
        <fullName evidence="4">Melanin-concentrating hormone</fullName>
    </recommendedName>
</protein>
<dbReference type="PANTHER" id="PTHR12091">
    <property type="entry name" value="MELANIN-CONCENTRATING HORMONE"/>
    <property type="match status" value="1"/>
</dbReference>
<reference evidence="2" key="2">
    <citation type="submission" date="2025-09" db="UniProtKB">
        <authorList>
            <consortium name="Ensembl"/>
        </authorList>
    </citation>
    <scope>IDENTIFICATION</scope>
</reference>
<evidence type="ECO:0000313" key="3">
    <source>
        <dbReference type="Proteomes" id="UP000694565"/>
    </source>
</evidence>
<dbReference type="GO" id="GO:0031777">
    <property type="term" value="F:type 1 melanin-concentrating hormone receptor binding"/>
    <property type="evidence" value="ECO:0007669"/>
    <property type="project" value="TreeGrafter"/>
</dbReference>
<dbReference type="AlphaFoldDB" id="A0A8C3AEC1"/>
<dbReference type="CTD" id="5367"/>
<proteinExistence type="predicted"/>
<dbReference type="GO" id="GO:0030354">
    <property type="term" value="F:melanin-concentrating hormone activity"/>
    <property type="evidence" value="ECO:0007669"/>
    <property type="project" value="InterPro"/>
</dbReference>
<dbReference type="GeneID" id="117726525"/>
<evidence type="ECO:0008006" key="4">
    <source>
        <dbReference type="Google" id="ProtNLM"/>
    </source>
</evidence>
<keyword evidence="1" id="KW-0732">Signal</keyword>
<evidence type="ECO:0000256" key="1">
    <source>
        <dbReference type="SAM" id="SignalP"/>
    </source>
</evidence>
<dbReference type="Ensembl" id="ENSCLMT00005041411.1">
    <property type="protein sequence ID" value="ENSCLMP00005039915.1"/>
    <property type="gene ID" value="ENSCLMG00005018803.1"/>
</dbReference>
<organism evidence="2 3">
    <name type="scientific">Cyclopterus lumpus</name>
    <name type="common">Lumpsucker</name>
    <dbReference type="NCBI Taxonomy" id="8103"/>
    <lineage>
        <taxon>Eukaryota</taxon>
        <taxon>Metazoa</taxon>
        <taxon>Chordata</taxon>
        <taxon>Craniata</taxon>
        <taxon>Vertebrata</taxon>
        <taxon>Euteleostomi</taxon>
        <taxon>Actinopterygii</taxon>
        <taxon>Neopterygii</taxon>
        <taxon>Teleostei</taxon>
        <taxon>Neoteleostei</taxon>
        <taxon>Acanthomorphata</taxon>
        <taxon>Eupercaria</taxon>
        <taxon>Perciformes</taxon>
        <taxon>Cottioidei</taxon>
        <taxon>Cottales</taxon>
        <taxon>Cyclopteridae</taxon>
        <taxon>Cyclopterus</taxon>
    </lineage>
</organism>